<evidence type="ECO:0000256" key="2">
    <source>
        <dbReference type="ARBA" id="ARBA00022801"/>
    </source>
</evidence>
<organism evidence="5 7">
    <name type="scientific">Uruburuella suis</name>
    <dbReference type="NCBI Taxonomy" id="252130"/>
    <lineage>
        <taxon>Bacteria</taxon>
        <taxon>Pseudomonadati</taxon>
        <taxon>Pseudomonadota</taxon>
        <taxon>Betaproteobacteria</taxon>
        <taxon>Neisseriales</taxon>
        <taxon>Neisseriaceae</taxon>
        <taxon>Uruburuella</taxon>
    </lineage>
</organism>
<feature type="domain" description="Thioesterase" evidence="3">
    <location>
        <begin position="52"/>
        <end position="128"/>
    </location>
</feature>
<dbReference type="GO" id="GO:0005829">
    <property type="term" value="C:cytosol"/>
    <property type="evidence" value="ECO:0007669"/>
    <property type="project" value="TreeGrafter"/>
</dbReference>
<dbReference type="Proteomes" id="UP000829756">
    <property type="component" value="Chromosome"/>
</dbReference>
<evidence type="ECO:0000313" key="7">
    <source>
        <dbReference type="Proteomes" id="UP000829756"/>
    </source>
</evidence>
<name>A0AAE9GVJ6_9NEIS</name>
<evidence type="ECO:0000313" key="6">
    <source>
        <dbReference type="Proteomes" id="UP000294721"/>
    </source>
</evidence>
<dbReference type="EMBL" id="CP091507">
    <property type="protein sequence ID" value="UOO80527.1"/>
    <property type="molecule type" value="Genomic_DNA"/>
</dbReference>
<gene>
    <name evidence="4" type="ORF">EV680_13316</name>
    <name evidence="5" type="ORF">LVJ78_05915</name>
</gene>
<sequence length="141" mass="15191">MTETEKMAVLSALNKRSAGTLMDLLGIEFIDVGDDFLTVKMTITPQTHQPAGIMHGGVSVVLGETAGSCLSNLLLGEGQHAVGCDITAHHLRPVRAGTVYCTARLRRKGRTMHYSEMEVSDEQGRLVCAMSMSNMVVAARE</sequence>
<evidence type="ECO:0000259" key="3">
    <source>
        <dbReference type="Pfam" id="PF03061"/>
    </source>
</evidence>
<evidence type="ECO:0000313" key="5">
    <source>
        <dbReference type="EMBL" id="UOO80527.1"/>
    </source>
</evidence>
<dbReference type="GO" id="GO:0061522">
    <property type="term" value="F:1,4-dihydroxy-2-naphthoyl-CoA thioesterase activity"/>
    <property type="evidence" value="ECO:0007669"/>
    <property type="project" value="TreeGrafter"/>
</dbReference>
<reference evidence="4 6" key="1">
    <citation type="submission" date="2019-03" db="EMBL/GenBank/DDBJ databases">
        <title>Genomic Encyclopedia of Type Strains, Phase IV (KMG-IV): sequencing the most valuable type-strain genomes for metagenomic binning, comparative biology and taxonomic classification.</title>
        <authorList>
            <person name="Goeker M."/>
        </authorList>
    </citation>
    <scope>NUCLEOTIDE SEQUENCE [LARGE SCALE GENOMIC DNA]</scope>
    <source>
        <strain evidence="4 6">DSM 17474</strain>
    </source>
</reference>
<protein>
    <submittedName>
        <fullName evidence="5">PaaI family thioesterase</fullName>
    </submittedName>
    <submittedName>
        <fullName evidence="4">Uncharacterized protein (TIGR00369 family)</fullName>
    </submittedName>
</protein>
<dbReference type="CDD" id="cd03443">
    <property type="entry name" value="PaaI_thioesterase"/>
    <property type="match status" value="1"/>
</dbReference>
<dbReference type="Pfam" id="PF03061">
    <property type="entry name" value="4HBT"/>
    <property type="match status" value="1"/>
</dbReference>
<evidence type="ECO:0000256" key="1">
    <source>
        <dbReference type="ARBA" id="ARBA00008324"/>
    </source>
</evidence>
<dbReference type="Gene3D" id="3.10.129.10">
    <property type="entry name" value="Hotdog Thioesterase"/>
    <property type="match status" value="1"/>
</dbReference>
<dbReference type="PANTHER" id="PTHR43240:SF5">
    <property type="entry name" value="1,4-DIHYDROXY-2-NAPHTHOYL-COA THIOESTERASE 1"/>
    <property type="match status" value="1"/>
</dbReference>
<dbReference type="InterPro" id="IPR029069">
    <property type="entry name" value="HotDog_dom_sf"/>
</dbReference>
<dbReference type="KEGG" id="usu:LVJ78_05915"/>
<comment type="similarity">
    <text evidence="1">Belongs to the thioesterase PaaI family.</text>
</comment>
<dbReference type="AlphaFoldDB" id="A0AAE9GVJ6"/>
<dbReference type="EMBL" id="SLXE01000033">
    <property type="protein sequence ID" value="TCP01039.1"/>
    <property type="molecule type" value="Genomic_DNA"/>
</dbReference>
<keyword evidence="2" id="KW-0378">Hydrolase</keyword>
<evidence type="ECO:0000313" key="4">
    <source>
        <dbReference type="EMBL" id="TCP01039.1"/>
    </source>
</evidence>
<reference evidence="5" key="2">
    <citation type="submission" date="2021-12" db="EMBL/GenBank/DDBJ databases">
        <authorList>
            <person name="Veyrier F.J."/>
        </authorList>
    </citation>
    <scope>NUCLEOTIDE SEQUENCE</scope>
    <source>
        <strain evidence="5">1258/02</strain>
    </source>
</reference>
<keyword evidence="6" id="KW-1185">Reference proteome</keyword>
<dbReference type="InterPro" id="IPR003736">
    <property type="entry name" value="PAAI_dom"/>
</dbReference>
<dbReference type="PANTHER" id="PTHR43240">
    <property type="entry name" value="1,4-DIHYDROXY-2-NAPHTHOYL-COA THIOESTERASE 1"/>
    <property type="match status" value="1"/>
</dbReference>
<accession>A0AAE9GVJ6</accession>
<dbReference type="InterPro" id="IPR006683">
    <property type="entry name" value="Thioestr_dom"/>
</dbReference>
<dbReference type="RefSeq" id="WP_132954651.1">
    <property type="nucleotide sequence ID" value="NZ_CALJUB010000045.1"/>
</dbReference>
<dbReference type="Proteomes" id="UP000294721">
    <property type="component" value="Unassembled WGS sequence"/>
</dbReference>
<proteinExistence type="inferred from homology"/>
<dbReference type="SUPFAM" id="SSF54637">
    <property type="entry name" value="Thioesterase/thiol ester dehydrase-isomerase"/>
    <property type="match status" value="1"/>
</dbReference>
<dbReference type="NCBIfam" id="TIGR00369">
    <property type="entry name" value="unchar_dom_1"/>
    <property type="match status" value="1"/>
</dbReference>
<reference evidence="5" key="3">
    <citation type="journal article" date="2022" name="Res Sq">
        <title>Evolution of multicellular longitudinally dividing oral cavity symbionts (Neisseriaceae).</title>
        <authorList>
            <person name="Nyongesa S."/>
            <person name="Weber P."/>
            <person name="Bernet E."/>
            <person name="Pullido F."/>
            <person name="Nieckarz M."/>
            <person name="Delaby M."/>
            <person name="Nieves C."/>
            <person name="Viehboeck T."/>
            <person name="Krause N."/>
            <person name="Rivera-Millot A."/>
            <person name="Nakamura A."/>
            <person name="Vischer N."/>
            <person name="VanNieuwenhze M."/>
            <person name="Brun Y."/>
            <person name="Cava F."/>
            <person name="Bulgheresi S."/>
            <person name="Veyrier F."/>
        </authorList>
    </citation>
    <scope>NUCLEOTIDE SEQUENCE</scope>
    <source>
        <strain evidence="5">1258/02</strain>
    </source>
</reference>